<reference evidence="2" key="1">
    <citation type="submission" date="2022-11" db="UniProtKB">
        <authorList>
            <consortium name="WormBaseParasite"/>
        </authorList>
    </citation>
    <scope>IDENTIFICATION</scope>
</reference>
<dbReference type="WBParaSite" id="PS1159_v2.g5802.t1">
    <property type="protein sequence ID" value="PS1159_v2.g5802.t1"/>
    <property type="gene ID" value="PS1159_v2.g5802"/>
</dbReference>
<accession>A0AC35GIZ4</accession>
<sequence length="1775" mass="204360">MVKTPSGKIRTALGRLRGEAVKHAEKYKHILEQAPTPWDEETRIAMQAVGSSMEADLSKFDELWKKWEDINDGIADETERDEDEALYNQWRDDPQYADLLFKLDEYVQLIKSKLSFLLRSSRGSSVASTQRDDDNLTADLRLTATKNVDAANDLEDDIDARGGDTARDDERPATPESMFTLNPRRPAADKQKKPTPIQLITTPIPPLNIPKFKGDMLEWDGFWQRFDYAVHAKPYPKIEKLYALMNLLEGRAKEEIDGFQLNEKNYDTVVATLKERFDNKQDTIAELQTHLRSMARATSDPTVLRHTVNAINNICRQLQNHGSNIDNEPMKMDIMDKMPDALREELYWLNRSSHVSTDVLLKKMKQMALKAETKPPPIEPPQLKTTMMHGRSTQMSQPQRTPTTTRQRPPISANQSQPTCILCNGQHCTHKCSTYTTPESKVKQLRIQRRCIRCMQDNHISPNCSRKLECYNCKGAHLAFLCLKQHKVNNNTSAKAMVAINKCQNAMLAKKIIVSHPHQDRTTETTVLFDSGSQRSYVTRKLIKQLDLPIVQKETLNVTGFGGKQSKIRSDLVLFKLKVDDGWTDVYASSTNKIVENVPMIERKDAESFVNNGSTPDILIGMDYYCDYVRGSTKINEKMYRFDSIFGEIFTGKIPIATERTIVSLAVEEPPDTDDDCQMLWKLESMGITESALPMKDDVIALRKMEESLEYKKKRYSISWPFKDEHSPLPSNYGVALARFRQSVAKMRQQPVLFDKAQTIIDDQLRRGTIEVAPTKHQSKMVHYLPHHFVINEEKATTKIRMVFNASAKASTNPSLNNCMYRGPIDMPEIPGLLFRLRTPEILLTGDVEKAFHAIHLHEPDRDSTRFLWMKDLNKELAGDNLITYRFVGVPFGVVASPSILQMVLQHHIFKTNDMDLRDILKNIFVDNIFLLEETTDDAIEKFQLVRDCFLDASMNVREWMSNDSKVMASIPEELQQGSSVTKVLGLVWNAHEDTFSTELKKVELKEPWTKRKVLKFIASTYDPLGLLSPVTIKARIFMKKLFQEKLQWDDFIGADNLQEWNSIVDGWQGSINIPRKYFRFKFSLEEDIELHAFADASQLAYCAVVYLRMRTKNGYCTMIVFAKTRLQPLKKNLTIPKMEIMGIWLASKLLLYVQKEMNLPNCKKFIWTDSQISYYWFQKWPKDVFVANRLKEVLEAKAECNFVPGKLNPADLGTRGISMDELQKAEQWINGPTFLRDDRNKWPRPPDASNDMIQTIIALVSVAQESTSKSLQAGEMKRRYDIDTSLSWKELKVQVAMVMKDVDVLLAMDIQNAEETLIRQEQELLVKAKDMEEYKLSKDERGLLRINSRFDHAELINAHPIYVPKTSPIAKMIVMDIHENLHHAGIPHTLSKLRETYWIPSGRALVKKCINKCSTCKIWRCKSFELPNMPQLPKTRVTKSKPFEKVGVDYGGPFKIKETTEKSWIILFTCFTTRLCHIELVQTMTAEDFLLAFRNFVGRCGKPDYVLSDNAKQFKTTAKALDELWQKVVRDPQSIDYFSQKHIQWDFITERAPWKGGLYERMIGIVKNALKVTTGRKVLKFNQLKTLLIEIEATVNSRPLTYVHATEPFVIRPCDFIFPKANIQLPTITNEDVEKDPTYMPTSAGGGERLVEKYQKNLQLLDKFWRIWSKDYLNLLRERNQLEHKNIRGAIQRRPMVGEIVLVYEPDQPRNNWKAAKINDVIRSSDGKYRSCEIQYMDGFVTRRALNHLFPLEEGAEVLSLSDAEEEESRADTE</sequence>
<evidence type="ECO:0000313" key="1">
    <source>
        <dbReference type="Proteomes" id="UP000887580"/>
    </source>
</evidence>
<dbReference type="Proteomes" id="UP000887580">
    <property type="component" value="Unplaced"/>
</dbReference>
<proteinExistence type="predicted"/>
<organism evidence="1 2">
    <name type="scientific">Panagrolaimus sp. PS1159</name>
    <dbReference type="NCBI Taxonomy" id="55785"/>
    <lineage>
        <taxon>Eukaryota</taxon>
        <taxon>Metazoa</taxon>
        <taxon>Ecdysozoa</taxon>
        <taxon>Nematoda</taxon>
        <taxon>Chromadorea</taxon>
        <taxon>Rhabditida</taxon>
        <taxon>Tylenchina</taxon>
        <taxon>Panagrolaimomorpha</taxon>
        <taxon>Panagrolaimoidea</taxon>
        <taxon>Panagrolaimidae</taxon>
        <taxon>Panagrolaimus</taxon>
    </lineage>
</organism>
<evidence type="ECO:0000313" key="2">
    <source>
        <dbReference type="WBParaSite" id="PS1159_v2.g5802.t1"/>
    </source>
</evidence>
<name>A0AC35GIZ4_9BILA</name>
<protein>
    <submittedName>
        <fullName evidence="2">Integrase catalytic domain-containing protein</fullName>
    </submittedName>
</protein>